<evidence type="ECO:0000313" key="2">
    <source>
        <dbReference type="EMBL" id="ADJ53052.1"/>
    </source>
</evidence>
<proteinExistence type="predicted"/>
<keyword evidence="1" id="KW-1133">Transmembrane helix</keyword>
<keyword evidence="1" id="KW-0812">Transmembrane</keyword>
<dbReference type="Proteomes" id="UP000000331">
    <property type="component" value="Segment"/>
</dbReference>
<accession>D9J0F7</accession>
<dbReference type="KEGG" id="vg:10359048"/>
<keyword evidence="1" id="KW-0472">Membrane</keyword>
<dbReference type="RefSeq" id="YP_004301343.1">
    <property type="nucleotide sequence ID" value="NC_015253.1"/>
</dbReference>
<dbReference type="EMBL" id="HM242243">
    <property type="protein sequence ID" value="ADJ53052.1"/>
    <property type="molecule type" value="Genomic_DNA"/>
</dbReference>
<name>D9J0F7_9CAUD</name>
<feature type="transmembrane region" description="Helical" evidence="1">
    <location>
        <begin position="12"/>
        <end position="33"/>
    </location>
</feature>
<keyword evidence="3" id="KW-1185">Reference proteome</keyword>
<reference evidence="2 3" key="1">
    <citation type="journal article" date="2010" name="J. Bacteriol.">
        <title>Brochothrix thermosphacta bacteriophages feature heterogeneous and highly mosaic genomes and utilize unique prophage insertion sites.</title>
        <authorList>
            <person name="Kilcher S."/>
            <person name="Loessner M.J."/>
            <person name="Klumpp J."/>
        </authorList>
    </citation>
    <scope>NUCLEOTIDE SEQUENCE [LARGE SCALE GENOMIC DNA]</scope>
</reference>
<evidence type="ECO:0000313" key="3">
    <source>
        <dbReference type="Proteomes" id="UP000000331"/>
    </source>
</evidence>
<sequence length="59" mass="6914">MFKFNKYSTQQFPSLFSIKFFCCNCVTNIFIIIDNAIIFPCPPYVLRSKPAKLIYNVIL</sequence>
<organism evidence="2 3">
    <name type="scientific">Brochothrix phage A9</name>
    <dbReference type="NCBI Taxonomy" id="857312"/>
    <lineage>
        <taxon>Viruses</taxon>
        <taxon>Duplodnaviria</taxon>
        <taxon>Heunggongvirae</taxon>
        <taxon>Uroviricota</taxon>
        <taxon>Caudoviricetes</taxon>
        <taxon>Herelleviridae</taxon>
        <taxon>Klumppvirus</taxon>
        <taxon>Klumppvirus A9</taxon>
    </lineage>
</organism>
<evidence type="ECO:0000256" key="1">
    <source>
        <dbReference type="SAM" id="Phobius"/>
    </source>
</evidence>
<protein>
    <submittedName>
        <fullName evidence="2">Gp10</fullName>
    </submittedName>
</protein>
<dbReference type="GeneID" id="10359048"/>